<protein>
    <submittedName>
        <fullName evidence="2">Uncharacterized protein</fullName>
    </submittedName>
</protein>
<feature type="compositionally biased region" description="Basic and acidic residues" evidence="1">
    <location>
        <begin position="79"/>
        <end position="92"/>
    </location>
</feature>
<evidence type="ECO:0000313" key="2">
    <source>
        <dbReference type="EMBL" id="EZA55385.1"/>
    </source>
</evidence>
<dbReference type="Proteomes" id="UP000053097">
    <property type="component" value="Unassembled WGS sequence"/>
</dbReference>
<evidence type="ECO:0000256" key="1">
    <source>
        <dbReference type="SAM" id="MobiDB-lite"/>
    </source>
</evidence>
<feature type="region of interest" description="Disordered" evidence="1">
    <location>
        <begin position="25"/>
        <end position="104"/>
    </location>
</feature>
<gene>
    <name evidence="2" type="ORF">X777_04345</name>
</gene>
<evidence type="ECO:0000313" key="3">
    <source>
        <dbReference type="Proteomes" id="UP000053097"/>
    </source>
</evidence>
<feature type="compositionally biased region" description="Basic and acidic residues" evidence="1">
    <location>
        <begin position="36"/>
        <end position="63"/>
    </location>
</feature>
<feature type="non-terminal residue" evidence="2">
    <location>
        <position position="1"/>
    </location>
</feature>
<organism evidence="2 3">
    <name type="scientific">Ooceraea biroi</name>
    <name type="common">Clonal raider ant</name>
    <name type="synonym">Cerapachys biroi</name>
    <dbReference type="NCBI Taxonomy" id="2015173"/>
    <lineage>
        <taxon>Eukaryota</taxon>
        <taxon>Metazoa</taxon>
        <taxon>Ecdysozoa</taxon>
        <taxon>Arthropoda</taxon>
        <taxon>Hexapoda</taxon>
        <taxon>Insecta</taxon>
        <taxon>Pterygota</taxon>
        <taxon>Neoptera</taxon>
        <taxon>Endopterygota</taxon>
        <taxon>Hymenoptera</taxon>
        <taxon>Apocrita</taxon>
        <taxon>Aculeata</taxon>
        <taxon>Formicoidea</taxon>
        <taxon>Formicidae</taxon>
        <taxon>Dorylinae</taxon>
        <taxon>Ooceraea</taxon>
    </lineage>
</organism>
<feature type="compositionally biased region" description="Basic and acidic residues" evidence="1">
    <location>
        <begin position="194"/>
        <end position="205"/>
    </location>
</feature>
<keyword evidence="3" id="KW-1185">Reference proteome</keyword>
<feature type="region of interest" description="Disordered" evidence="1">
    <location>
        <begin position="136"/>
        <end position="205"/>
    </location>
</feature>
<proteinExistence type="predicted"/>
<name>A0A026WH75_OOCBI</name>
<sequence length="205" mass="23563">VHFYEDCHGPRVNSRTENDQLTRWTRRSVTSLKQPHFHEDYHRPRANDRSSPRKKEAAARGDRATVFSASTFSPAIAREPSRRRQRRGESVVRVRQGAAARTLKPTHATVTTINSPHRRRRHYHRQRCRTLSPNAVATTTISPSPPLRGKGKRERGSGDVPFGNARLRRNKRNVLHLGANEKVARRTKSPRSFISREKPGVEWCE</sequence>
<dbReference type="AlphaFoldDB" id="A0A026WH75"/>
<feature type="region of interest" description="Disordered" evidence="1">
    <location>
        <begin position="1"/>
        <end position="20"/>
    </location>
</feature>
<dbReference type="EMBL" id="KK107207">
    <property type="protein sequence ID" value="EZA55385.1"/>
    <property type="molecule type" value="Genomic_DNA"/>
</dbReference>
<accession>A0A026WH75</accession>
<reference evidence="2 3" key="1">
    <citation type="journal article" date="2014" name="Curr. Biol.">
        <title>The genome of the clonal raider ant Cerapachys biroi.</title>
        <authorList>
            <person name="Oxley P.R."/>
            <person name="Ji L."/>
            <person name="Fetter-Pruneda I."/>
            <person name="McKenzie S.K."/>
            <person name="Li C."/>
            <person name="Hu H."/>
            <person name="Zhang G."/>
            <person name="Kronauer D.J."/>
        </authorList>
    </citation>
    <scope>NUCLEOTIDE SEQUENCE [LARGE SCALE GENOMIC DNA]</scope>
</reference>